<evidence type="ECO:0000256" key="2">
    <source>
        <dbReference type="SAM" id="SignalP"/>
    </source>
</evidence>
<dbReference type="EMBL" id="JN254027">
    <property type="protein sequence ID" value="AEK80840.1"/>
    <property type="molecule type" value="Genomic_DNA"/>
</dbReference>
<keyword evidence="2" id="KW-0732">Signal</keyword>
<dbReference type="VEuPathDB" id="FungiDB:PHYSODRAFT_286298"/>
<gene>
    <name evidence="3" type="primary">Avh</name>
</gene>
<keyword evidence="1" id="KW-0472">Membrane</keyword>
<organism evidence="3">
    <name type="scientific">Phytophthora sojae</name>
    <name type="common">Soybean stem and root rot agent</name>
    <name type="synonym">Phytophthora megasperma f. sp. glycines</name>
    <dbReference type="NCBI Taxonomy" id="67593"/>
    <lineage>
        <taxon>Eukaryota</taxon>
        <taxon>Sar</taxon>
        <taxon>Stramenopiles</taxon>
        <taxon>Oomycota</taxon>
        <taxon>Peronosporomycetes</taxon>
        <taxon>Peronosporales</taxon>
        <taxon>Peronosporaceae</taxon>
        <taxon>Phytophthora</taxon>
    </lineage>
</organism>
<keyword evidence="1" id="KW-0812">Transmembrane</keyword>
<accession>E0W516</accession>
<reference evidence="3" key="1">
    <citation type="journal article" date="2011" name="Plant Cell">
        <title>Transcriptional programming and functional interactions within the Phytophthora sojae RXLR effector repertoire.</title>
        <authorList>
            <person name="Wang Q."/>
            <person name="Han C."/>
            <person name="Ferreira A.O."/>
            <person name="Yu X."/>
            <person name="Ye W."/>
            <person name="Tripathy S."/>
            <person name="Kale S.D."/>
            <person name="Gu B."/>
            <person name="Sheng Y."/>
            <person name="Sui Y."/>
            <person name="Wang X."/>
            <person name="Zhang Z."/>
            <person name="Cheng B."/>
            <person name="Dong S."/>
            <person name="Shan W."/>
            <person name="Zheng X."/>
            <person name="Dou D."/>
            <person name="Tyler B.M."/>
            <person name="Wang Y."/>
        </authorList>
    </citation>
    <scope>NUCLEOTIDE SEQUENCE</scope>
    <source>
        <strain evidence="3">P7074</strain>
    </source>
</reference>
<keyword evidence="1" id="KW-1133">Transmembrane helix</keyword>
<name>E0W516_PHYSO</name>
<protein>
    <submittedName>
        <fullName evidence="3">Avh177</fullName>
    </submittedName>
</protein>
<dbReference type="KEGG" id="psoj:PHYSODRAFT_286298"/>
<feature type="signal peptide" evidence="2">
    <location>
        <begin position="1"/>
        <end position="22"/>
    </location>
</feature>
<evidence type="ECO:0000256" key="1">
    <source>
        <dbReference type="SAM" id="Phobius"/>
    </source>
</evidence>
<sequence>MQATHMLLLLLFAFIISPGIIAANEDQHGIIRHRLLKFPTTDGTSPQQGDNPTDTLPRVEIEERAFLSSAAARVKGLFKKNSGLSSQLASTRKNADIVAAVENMPIAKKLDTAMKKDPSFVKGLSKDPELIENLAKNPPIGRVSRMLEKKHLKVSKRKLKQLRAAADGDEYLRANLEAMDVMDDMILKPAAYVLLAVIALIALGFGISFLPQLLTETK</sequence>
<proteinExistence type="predicted"/>
<dbReference type="RefSeq" id="XP_009529087.1">
    <property type="nucleotide sequence ID" value="XM_009530792.1"/>
</dbReference>
<feature type="chain" id="PRO_5003142478" evidence="2">
    <location>
        <begin position="23"/>
        <end position="218"/>
    </location>
</feature>
<evidence type="ECO:0000313" key="3">
    <source>
        <dbReference type="EMBL" id="AEK80840.1"/>
    </source>
</evidence>
<dbReference type="AlphaFoldDB" id="E0W516"/>
<feature type="transmembrane region" description="Helical" evidence="1">
    <location>
        <begin position="190"/>
        <end position="210"/>
    </location>
</feature>